<comment type="similarity">
    <text evidence="1">Belongs to the LysR transcriptional regulatory family.</text>
</comment>
<dbReference type="Gene3D" id="3.40.190.10">
    <property type="entry name" value="Periplasmic binding protein-like II"/>
    <property type="match status" value="2"/>
</dbReference>
<accession>A0A176YI04</accession>
<dbReference type="SUPFAM" id="SSF53850">
    <property type="entry name" value="Periplasmic binding protein-like II"/>
    <property type="match status" value="1"/>
</dbReference>
<protein>
    <recommendedName>
        <fullName evidence="2">LysR substrate-binding domain-containing protein</fullName>
    </recommendedName>
</protein>
<sequence length="235" mass="25472">MGEAYLPGVAEALNLAAAATEGLRGKNVPRTVTLSAPLSFVTLWLASRLDGFLSQNPNIEIRLNSAIWTDPNAELADIVVEVRDASELDADTPHLPNETLELVCAPALIGSLSTTALQDVLDSSRKIVVQGRHNVWQRWATKLGINLEGDVPALKVDNSATALEAAAQNLGFVVTYSSYCQPYLKDGRLATWSKAKVQTTLCLALTGSPDKPSWHPAHKVFDWLKQEFQKGKSTP</sequence>
<dbReference type="Proteomes" id="UP000077173">
    <property type="component" value="Unassembled WGS sequence"/>
</dbReference>
<dbReference type="Pfam" id="PF03466">
    <property type="entry name" value="LysR_substrate"/>
    <property type="match status" value="1"/>
</dbReference>
<proteinExistence type="inferred from homology"/>
<dbReference type="PANTHER" id="PTHR30537">
    <property type="entry name" value="HTH-TYPE TRANSCRIPTIONAL REGULATOR"/>
    <property type="match status" value="1"/>
</dbReference>
<organism evidence="3 4">
    <name type="scientific">Bradyrhizobium neotropicale</name>
    <dbReference type="NCBI Taxonomy" id="1497615"/>
    <lineage>
        <taxon>Bacteria</taxon>
        <taxon>Pseudomonadati</taxon>
        <taxon>Pseudomonadota</taxon>
        <taxon>Alphaproteobacteria</taxon>
        <taxon>Hyphomicrobiales</taxon>
        <taxon>Nitrobacteraceae</taxon>
        <taxon>Bradyrhizobium</taxon>
    </lineage>
</organism>
<dbReference type="AlphaFoldDB" id="A0A176YI04"/>
<comment type="caution">
    <text evidence="3">The sequence shown here is derived from an EMBL/GenBank/DDBJ whole genome shotgun (WGS) entry which is preliminary data.</text>
</comment>
<name>A0A176YI04_9BRAD</name>
<dbReference type="PANTHER" id="PTHR30537:SF74">
    <property type="entry name" value="HTH-TYPE TRANSCRIPTIONAL REGULATOR TRPI"/>
    <property type="match status" value="1"/>
</dbReference>
<feature type="domain" description="LysR substrate-binding" evidence="2">
    <location>
        <begin position="30"/>
        <end position="228"/>
    </location>
</feature>
<dbReference type="GO" id="GO:0003700">
    <property type="term" value="F:DNA-binding transcription factor activity"/>
    <property type="evidence" value="ECO:0007669"/>
    <property type="project" value="TreeGrafter"/>
</dbReference>
<gene>
    <name evidence="3" type="ORF">AXW67_32550</name>
</gene>
<evidence type="ECO:0000313" key="3">
    <source>
        <dbReference type="EMBL" id="OAF06283.1"/>
    </source>
</evidence>
<dbReference type="EMBL" id="LSEF01000123">
    <property type="protein sequence ID" value="OAF06283.1"/>
    <property type="molecule type" value="Genomic_DNA"/>
</dbReference>
<evidence type="ECO:0000256" key="1">
    <source>
        <dbReference type="ARBA" id="ARBA00009437"/>
    </source>
</evidence>
<reference evidence="3 4" key="1">
    <citation type="submission" date="2016-02" db="EMBL/GenBank/DDBJ databases">
        <title>Draft genome sequence of the strain BR 10247T Bradyrhizobium neotropicale isolated from nodules of Centrolobium paraense.</title>
        <authorList>
            <person name="Simoes-Araujo J.L."/>
            <person name="Barauna A.C."/>
            <person name="Silva K."/>
            <person name="Zilli J.E."/>
        </authorList>
    </citation>
    <scope>NUCLEOTIDE SEQUENCE [LARGE SCALE GENOMIC DNA]</scope>
    <source>
        <strain evidence="3 4">BR 10247</strain>
    </source>
</reference>
<keyword evidence="4" id="KW-1185">Reference proteome</keyword>
<dbReference type="GO" id="GO:0043565">
    <property type="term" value="F:sequence-specific DNA binding"/>
    <property type="evidence" value="ECO:0007669"/>
    <property type="project" value="TreeGrafter"/>
</dbReference>
<dbReference type="GO" id="GO:0006351">
    <property type="term" value="P:DNA-templated transcription"/>
    <property type="evidence" value="ECO:0007669"/>
    <property type="project" value="TreeGrafter"/>
</dbReference>
<dbReference type="InterPro" id="IPR005119">
    <property type="entry name" value="LysR_subst-bd"/>
</dbReference>
<evidence type="ECO:0000313" key="4">
    <source>
        <dbReference type="Proteomes" id="UP000077173"/>
    </source>
</evidence>
<evidence type="ECO:0000259" key="2">
    <source>
        <dbReference type="Pfam" id="PF03466"/>
    </source>
</evidence>
<dbReference type="InterPro" id="IPR058163">
    <property type="entry name" value="LysR-type_TF_proteobact-type"/>
</dbReference>